<feature type="transmembrane region" description="Helical" evidence="6">
    <location>
        <begin position="36"/>
        <end position="55"/>
    </location>
</feature>
<protein>
    <submittedName>
        <fullName evidence="7">Aromatic acid exporter family protein</fullName>
    </submittedName>
</protein>
<evidence type="ECO:0000313" key="7">
    <source>
        <dbReference type="EMBL" id="MFC4402911.1"/>
    </source>
</evidence>
<feature type="transmembrane region" description="Helical" evidence="6">
    <location>
        <begin position="6"/>
        <end position="29"/>
    </location>
</feature>
<evidence type="ECO:0000256" key="4">
    <source>
        <dbReference type="ARBA" id="ARBA00022989"/>
    </source>
</evidence>
<organism evidence="7 8">
    <name type="scientific">Gracilibacillus xinjiangensis</name>
    <dbReference type="NCBI Taxonomy" id="1193282"/>
    <lineage>
        <taxon>Bacteria</taxon>
        <taxon>Bacillati</taxon>
        <taxon>Bacillota</taxon>
        <taxon>Bacilli</taxon>
        <taxon>Bacillales</taxon>
        <taxon>Bacillaceae</taxon>
        <taxon>Gracilibacillus</taxon>
    </lineage>
</organism>
<dbReference type="RefSeq" id="WP_390250950.1">
    <property type="nucleotide sequence ID" value="NZ_JBHSDT010000004.1"/>
</dbReference>
<dbReference type="EMBL" id="JBHSDT010000004">
    <property type="protein sequence ID" value="MFC4402911.1"/>
    <property type="molecule type" value="Genomic_DNA"/>
</dbReference>
<evidence type="ECO:0000256" key="6">
    <source>
        <dbReference type="SAM" id="Phobius"/>
    </source>
</evidence>
<keyword evidence="4 6" id="KW-1133">Transmembrane helix</keyword>
<keyword evidence="3 6" id="KW-0812">Transmembrane</keyword>
<gene>
    <name evidence="7" type="ORF">ACFOY7_07475</name>
</gene>
<name>A0ABV8WX27_9BACI</name>
<feature type="transmembrane region" description="Helical" evidence="6">
    <location>
        <begin position="106"/>
        <end position="126"/>
    </location>
</feature>
<evidence type="ECO:0000256" key="1">
    <source>
        <dbReference type="ARBA" id="ARBA00004651"/>
    </source>
</evidence>
<sequence>MYKGEIPIIFGPRILKTGLAVTISIYICMIFRLENFLFAGVAAILAVQPSIYRTWKQLLDQIITNSLGASIALFFIYFFGVNPISIGFVIALMIGLNIKLKMENTIPLTLVTVLAVMSATGSENFYFALERFLVILIGTCTAIIVNILVFPPNYKKKFIQDVNTTFQNMSLLIRTGISNEMKETSYHEIGETFKKNLKKLEEQFKMFDEESEKFGKTKRLNTSEVVLFKQLLKVLQEGDQLLDNIEEHYFQDRSLKNENKIFDHQLEELIKYHEYLLLKYSGRIKQEHERRDSDILKEKNKFYDQVLEFYHLNKEQQLRHMIIASSIIDYSFHLEKLEKLIDHYQK</sequence>
<accession>A0ABV8WX27</accession>
<keyword evidence="2" id="KW-1003">Cell membrane</keyword>
<dbReference type="PANTHER" id="PTHR40064">
    <property type="entry name" value="MEMBRANE PROTEIN-RELATED"/>
    <property type="match status" value="1"/>
</dbReference>
<dbReference type="Pfam" id="PF06081">
    <property type="entry name" value="ArAE_1"/>
    <property type="match status" value="1"/>
</dbReference>
<dbReference type="InterPro" id="IPR010343">
    <property type="entry name" value="ArAE_1"/>
</dbReference>
<evidence type="ECO:0000256" key="5">
    <source>
        <dbReference type="ARBA" id="ARBA00023136"/>
    </source>
</evidence>
<feature type="transmembrane region" description="Helical" evidence="6">
    <location>
        <begin position="132"/>
        <end position="150"/>
    </location>
</feature>
<comment type="subcellular location">
    <subcellularLocation>
        <location evidence="1">Cell membrane</location>
        <topology evidence="1">Multi-pass membrane protein</topology>
    </subcellularLocation>
</comment>
<feature type="transmembrane region" description="Helical" evidence="6">
    <location>
        <begin position="67"/>
        <end position="94"/>
    </location>
</feature>
<evidence type="ECO:0000313" key="8">
    <source>
        <dbReference type="Proteomes" id="UP001595882"/>
    </source>
</evidence>
<dbReference type="PANTHER" id="PTHR40064:SF1">
    <property type="entry name" value="MEMBRANE PROTEIN"/>
    <property type="match status" value="1"/>
</dbReference>
<proteinExistence type="predicted"/>
<dbReference type="Proteomes" id="UP001595882">
    <property type="component" value="Unassembled WGS sequence"/>
</dbReference>
<keyword evidence="5 6" id="KW-0472">Membrane</keyword>
<reference evidence="8" key="1">
    <citation type="journal article" date="2019" name="Int. J. Syst. Evol. Microbiol.">
        <title>The Global Catalogue of Microorganisms (GCM) 10K type strain sequencing project: providing services to taxonomists for standard genome sequencing and annotation.</title>
        <authorList>
            <consortium name="The Broad Institute Genomics Platform"/>
            <consortium name="The Broad Institute Genome Sequencing Center for Infectious Disease"/>
            <person name="Wu L."/>
            <person name="Ma J."/>
        </authorList>
    </citation>
    <scope>NUCLEOTIDE SEQUENCE [LARGE SCALE GENOMIC DNA]</scope>
    <source>
        <strain evidence="8">CCUG 37865</strain>
    </source>
</reference>
<dbReference type="InterPro" id="IPR052984">
    <property type="entry name" value="UPF0421"/>
</dbReference>
<keyword evidence="8" id="KW-1185">Reference proteome</keyword>
<evidence type="ECO:0000256" key="2">
    <source>
        <dbReference type="ARBA" id="ARBA00022475"/>
    </source>
</evidence>
<comment type="caution">
    <text evidence="7">The sequence shown here is derived from an EMBL/GenBank/DDBJ whole genome shotgun (WGS) entry which is preliminary data.</text>
</comment>
<evidence type="ECO:0000256" key="3">
    <source>
        <dbReference type="ARBA" id="ARBA00022692"/>
    </source>
</evidence>